<keyword evidence="3" id="KW-0067">ATP-binding</keyword>
<accession>A0A644XNR7</accession>
<evidence type="ECO:0000256" key="1">
    <source>
        <dbReference type="ARBA" id="ARBA00022598"/>
    </source>
</evidence>
<evidence type="ECO:0000256" key="3">
    <source>
        <dbReference type="ARBA" id="ARBA00022840"/>
    </source>
</evidence>
<name>A0A644XNR7_9ZZZZ</name>
<dbReference type="Gene3D" id="3.30.470.20">
    <property type="entry name" value="ATP-grasp fold, B domain"/>
    <property type="match status" value="1"/>
</dbReference>
<dbReference type="PANTHER" id="PTHR43585:SF2">
    <property type="entry name" value="ATP-GRASP ENZYME FSQD"/>
    <property type="match status" value="1"/>
</dbReference>
<evidence type="ECO:0000259" key="4">
    <source>
        <dbReference type="PROSITE" id="PS50975"/>
    </source>
</evidence>
<dbReference type="GO" id="GO:0005524">
    <property type="term" value="F:ATP binding"/>
    <property type="evidence" value="ECO:0007669"/>
    <property type="project" value="UniProtKB-KW"/>
</dbReference>
<sequence>MRTLNSVDGNGSMFSHNDAAEDHRWAVLVGATTSGSSASQHWFQGFLKACRQRKLMICGVDFEGSMATKTPPIPLDCLITVPGEYTRELSKEALAQVVDELHNCRVVEVALSVALRENYQIPNSQLVETLGLRGNSIQCIELIQDKPACRDALRRAGVVQPRSLRIAGVESDGNVRAVDSAGIPVETRVDLSSGWIVKPATGMGSVGVSYVTDPGELAALGPEVGAGSYCLEEFIHGEEFSVEAITVAGRVRLYAATAKTTNEWFVETGHRQPAPPHKVPPTEDLALQLQACVTALGIRWGHLHAEFWVVPDGSVVWGEFHVRQGGDFIAPDLVEAVRPGLDFYGELVNSLSGVALDELAPVAQYAGVNFIETASGRVVATALADQVPTGVVVHWDCKPGDTVTALNGLRARVAAVVARADDEESLESLLTGVSDGCECRVVSQVRIDV</sequence>
<dbReference type="EMBL" id="VSSQ01002861">
    <property type="protein sequence ID" value="MPM17785.1"/>
    <property type="molecule type" value="Genomic_DNA"/>
</dbReference>
<organism evidence="5">
    <name type="scientific">bioreactor metagenome</name>
    <dbReference type="NCBI Taxonomy" id="1076179"/>
    <lineage>
        <taxon>unclassified sequences</taxon>
        <taxon>metagenomes</taxon>
        <taxon>ecological metagenomes</taxon>
    </lineage>
</organism>
<keyword evidence="2" id="KW-0547">Nucleotide-binding</keyword>
<feature type="domain" description="ATP-grasp" evidence="4">
    <location>
        <begin position="150"/>
        <end position="352"/>
    </location>
</feature>
<dbReference type="GO" id="GO:0046872">
    <property type="term" value="F:metal ion binding"/>
    <property type="evidence" value="ECO:0007669"/>
    <property type="project" value="InterPro"/>
</dbReference>
<reference evidence="5" key="1">
    <citation type="submission" date="2019-08" db="EMBL/GenBank/DDBJ databases">
        <authorList>
            <person name="Kucharzyk K."/>
            <person name="Murdoch R.W."/>
            <person name="Higgins S."/>
            <person name="Loffler F."/>
        </authorList>
    </citation>
    <scope>NUCLEOTIDE SEQUENCE</scope>
</reference>
<dbReference type="PANTHER" id="PTHR43585">
    <property type="entry name" value="FUMIPYRROLE BIOSYNTHESIS PROTEIN C"/>
    <property type="match status" value="1"/>
</dbReference>
<dbReference type="GO" id="GO:0016874">
    <property type="term" value="F:ligase activity"/>
    <property type="evidence" value="ECO:0007669"/>
    <property type="project" value="UniProtKB-KW"/>
</dbReference>
<gene>
    <name evidence="5" type="ORF">SDC9_64184</name>
</gene>
<protein>
    <recommendedName>
        <fullName evidence="4">ATP-grasp domain-containing protein</fullName>
    </recommendedName>
</protein>
<evidence type="ECO:0000313" key="5">
    <source>
        <dbReference type="EMBL" id="MPM17785.1"/>
    </source>
</evidence>
<dbReference type="Pfam" id="PF13535">
    <property type="entry name" value="ATP-grasp_4"/>
    <property type="match status" value="1"/>
</dbReference>
<dbReference type="InterPro" id="IPR011761">
    <property type="entry name" value="ATP-grasp"/>
</dbReference>
<evidence type="ECO:0000256" key="2">
    <source>
        <dbReference type="ARBA" id="ARBA00022741"/>
    </source>
</evidence>
<dbReference type="InterPro" id="IPR052032">
    <property type="entry name" value="ATP-dep_AA_Ligase"/>
</dbReference>
<dbReference type="AlphaFoldDB" id="A0A644XNR7"/>
<dbReference type="SUPFAM" id="SSF56059">
    <property type="entry name" value="Glutathione synthetase ATP-binding domain-like"/>
    <property type="match status" value="1"/>
</dbReference>
<comment type="caution">
    <text evidence="5">The sequence shown here is derived from an EMBL/GenBank/DDBJ whole genome shotgun (WGS) entry which is preliminary data.</text>
</comment>
<proteinExistence type="predicted"/>
<dbReference type="PROSITE" id="PS50975">
    <property type="entry name" value="ATP_GRASP"/>
    <property type="match status" value="1"/>
</dbReference>
<keyword evidence="1" id="KW-0436">Ligase</keyword>